<dbReference type="InterPro" id="IPR013083">
    <property type="entry name" value="Znf_RING/FYVE/PHD"/>
</dbReference>
<evidence type="ECO:0000259" key="1">
    <source>
        <dbReference type="PROSITE" id="PS50089"/>
    </source>
</evidence>
<dbReference type="Pfam" id="PF13639">
    <property type="entry name" value="zf-RING_2"/>
    <property type="match status" value="1"/>
</dbReference>
<reference evidence="2" key="1">
    <citation type="journal article" date="2020" name="Nature">
        <title>Giant virus diversity and host interactions through global metagenomics.</title>
        <authorList>
            <person name="Schulz F."/>
            <person name="Roux S."/>
            <person name="Paez-Espino D."/>
            <person name="Jungbluth S."/>
            <person name="Walsh D.A."/>
            <person name="Denef V.J."/>
            <person name="McMahon K.D."/>
            <person name="Konstantinidis K.T."/>
            <person name="Eloe-Fadrosh E.A."/>
            <person name="Kyrpides N.C."/>
            <person name="Woyke T."/>
        </authorList>
    </citation>
    <scope>NUCLEOTIDE SEQUENCE</scope>
    <source>
        <strain evidence="2">GVMAG-S-3300012919-55</strain>
    </source>
</reference>
<name>A0A6C0KMU3_9ZZZZ</name>
<proteinExistence type="predicted"/>
<organism evidence="2">
    <name type="scientific">viral metagenome</name>
    <dbReference type="NCBI Taxonomy" id="1070528"/>
    <lineage>
        <taxon>unclassified sequences</taxon>
        <taxon>metagenomes</taxon>
        <taxon>organismal metagenomes</taxon>
    </lineage>
</organism>
<feature type="domain" description="RING-type" evidence="1">
    <location>
        <begin position="26"/>
        <end position="69"/>
    </location>
</feature>
<accession>A0A6C0KMU3</accession>
<dbReference type="EMBL" id="MN740917">
    <property type="protein sequence ID" value="QHU17658.1"/>
    <property type="molecule type" value="Genomic_DNA"/>
</dbReference>
<protein>
    <recommendedName>
        <fullName evidence="1">RING-type domain-containing protein</fullName>
    </recommendedName>
</protein>
<evidence type="ECO:0000313" key="2">
    <source>
        <dbReference type="EMBL" id="QHU17658.1"/>
    </source>
</evidence>
<dbReference type="AlphaFoldDB" id="A0A6C0KMU3"/>
<dbReference type="Gene3D" id="3.30.40.10">
    <property type="entry name" value="Zinc/RING finger domain, C3HC4 (zinc finger)"/>
    <property type="match status" value="1"/>
</dbReference>
<sequence length="83" mass="10062">MCKLVQWYYRKRFNKMITTMNPEDECCVCLDTYDKSDCIQLKTCGHILHSQCAWSYFIEYDHDLCPLCESDQRELKKIMIYCK</sequence>
<dbReference type="SMART" id="SM00184">
    <property type="entry name" value="RING"/>
    <property type="match status" value="1"/>
</dbReference>
<dbReference type="PROSITE" id="PS50089">
    <property type="entry name" value="ZF_RING_2"/>
    <property type="match status" value="1"/>
</dbReference>
<dbReference type="SUPFAM" id="SSF57850">
    <property type="entry name" value="RING/U-box"/>
    <property type="match status" value="1"/>
</dbReference>
<dbReference type="InterPro" id="IPR001841">
    <property type="entry name" value="Znf_RING"/>
</dbReference>